<dbReference type="InterPro" id="IPR025202">
    <property type="entry name" value="PLD-like_dom"/>
</dbReference>
<dbReference type="InterPro" id="IPR050534">
    <property type="entry name" value="Coronavir_polyprotein_1ab"/>
</dbReference>
<evidence type="ECO:0000256" key="2">
    <source>
        <dbReference type="ARBA" id="ARBA00022741"/>
    </source>
</evidence>
<evidence type="ECO:0000256" key="6">
    <source>
        <dbReference type="SAM" id="Coils"/>
    </source>
</evidence>
<evidence type="ECO:0000313" key="10">
    <source>
        <dbReference type="Proteomes" id="UP000536604"/>
    </source>
</evidence>
<dbReference type="PROSITE" id="PS50035">
    <property type="entry name" value="PLD"/>
    <property type="match status" value="1"/>
</dbReference>
<protein>
    <recommendedName>
        <fullName evidence="8">PLD phosphodiesterase domain-containing protein</fullName>
    </recommendedName>
</protein>
<evidence type="ECO:0000256" key="1">
    <source>
        <dbReference type="ARBA" id="ARBA00007913"/>
    </source>
</evidence>
<dbReference type="GO" id="GO:0005524">
    <property type="term" value="F:ATP binding"/>
    <property type="evidence" value="ECO:0007669"/>
    <property type="project" value="UniProtKB-KW"/>
</dbReference>
<dbReference type="PANTHER" id="PTHR43788">
    <property type="entry name" value="DNA2/NAM7 HELICASE FAMILY MEMBER"/>
    <property type="match status" value="1"/>
</dbReference>
<dbReference type="Pfam" id="PF18974">
    <property type="entry name" value="DUF5710"/>
    <property type="match status" value="1"/>
</dbReference>
<dbReference type="InterPro" id="IPR041679">
    <property type="entry name" value="DNA2/NAM7-like_C"/>
</dbReference>
<dbReference type="AlphaFoldDB" id="A0A841IQR1"/>
<keyword evidence="4" id="KW-0347">Helicase</keyword>
<dbReference type="InterPro" id="IPR027417">
    <property type="entry name" value="P-loop_NTPase"/>
</dbReference>
<organism evidence="9 10">
    <name type="scientific">Nocardiopsis algeriensis</name>
    <dbReference type="NCBI Taxonomy" id="1478215"/>
    <lineage>
        <taxon>Bacteria</taxon>
        <taxon>Bacillati</taxon>
        <taxon>Actinomycetota</taxon>
        <taxon>Actinomycetes</taxon>
        <taxon>Streptosporangiales</taxon>
        <taxon>Nocardiopsidaceae</taxon>
        <taxon>Nocardiopsis</taxon>
    </lineage>
</organism>
<feature type="domain" description="PLD phosphodiesterase" evidence="8">
    <location>
        <begin position="885"/>
        <end position="912"/>
    </location>
</feature>
<evidence type="ECO:0000259" key="8">
    <source>
        <dbReference type="PROSITE" id="PS50035"/>
    </source>
</evidence>
<evidence type="ECO:0000256" key="3">
    <source>
        <dbReference type="ARBA" id="ARBA00022801"/>
    </source>
</evidence>
<keyword evidence="3" id="KW-0378">Hydrolase</keyword>
<evidence type="ECO:0000256" key="7">
    <source>
        <dbReference type="SAM" id="MobiDB-lite"/>
    </source>
</evidence>
<dbReference type="InterPro" id="IPR047187">
    <property type="entry name" value="SF1_C_Upf1"/>
</dbReference>
<evidence type="ECO:0000256" key="5">
    <source>
        <dbReference type="ARBA" id="ARBA00022840"/>
    </source>
</evidence>
<evidence type="ECO:0000256" key="4">
    <source>
        <dbReference type="ARBA" id="ARBA00022806"/>
    </source>
</evidence>
<dbReference type="PANTHER" id="PTHR43788:SF8">
    <property type="entry name" value="DNA-BINDING PROTEIN SMUBP-2"/>
    <property type="match status" value="1"/>
</dbReference>
<dbReference type="Gene3D" id="3.30.870.10">
    <property type="entry name" value="Endonuclease Chain A"/>
    <property type="match status" value="1"/>
</dbReference>
<gene>
    <name evidence="9" type="ORF">FHS13_002501</name>
</gene>
<keyword evidence="5" id="KW-0067">ATP-binding</keyword>
<dbReference type="CDD" id="cd09126">
    <property type="entry name" value="PLDc_C_DEXD_like"/>
    <property type="match status" value="1"/>
</dbReference>
<name>A0A841IQR1_9ACTN</name>
<accession>A0A841IQR1</accession>
<dbReference type="RefSeq" id="WP_184291732.1">
    <property type="nucleotide sequence ID" value="NZ_JACHJO010000007.1"/>
</dbReference>
<dbReference type="SUPFAM" id="SSF56024">
    <property type="entry name" value="Phospholipase D/nuclease"/>
    <property type="match status" value="1"/>
</dbReference>
<dbReference type="Pfam" id="PF13091">
    <property type="entry name" value="PLDc_2"/>
    <property type="match status" value="1"/>
</dbReference>
<dbReference type="GO" id="GO:0016787">
    <property type="term" value="F:hydrolase activity"/>
    <property type="evidence" value="ECO:0007669"/>
    <property type="project" value="UniProtKB-KW"/>
</dbReference>
<evidence type="ECO:0000313" key="9">
    <source>
        <dbReference type="EMBL" id="MBB6120544.1"/>
    </source>
</evidence>
<proteinExistence type="inferred from homology"/>
<dbReference type="GO" id="GO:0006793">
    <property type="term" value="P:phosphorus metabolic process"/>
    <property type="evidence" value="ECO:0007669"/>
    <property type="project" value="UniProtKB-ARBA"/>
</dbReference>
<dbReference type="InterPro" id="IPR001736">
    <property type="entry name" value="PLipase_D/transphosphatidylase"/>
</dbReference>
<feature type="region of interest" description="Disordered" evidence="7">
    <location>
        <begin position="403"/>
        <end position="424"/>
    </location>
</feature>
<dbReference type="Pfam" id="PF13086">
    <property type="entry name" value="AAA_11"/>
    <property type="match status" value="1"/>
</dbReference>
<dbReference type="InterPro" id="IPR003593">
    <property type="entry name" value="AAA+_ATPase"/>
</dbReference>
<dbReference type="Proteomes" id="UP000536604">
    <property type="component" value="Unassembled WGS sequence"/>
</dbReference>
<comment type="caution">
    <text evidence="9">The sequence shown here is derived from an EMBL/GenBank/DDBJ whole genome shotgun (WGS) entry which is preliminary data.</text>
</comment>
<dbReference type="Pfam" id="PF13087">
    <property type="entry name" value="AAA_12"/>
    <property type="match status" value="1"/>
</dbReference>
<dbReference type="Gene3D" id="3.40.50.300">
    <property type="entry name" value="P-loop containing nucleotide triphosphate hydrolases"/>
    <property type="match status" value="2"/>
</dbReference>
<dbReference type="GO" id="GO:0043139">
    <property type="term" value="F:5'-3' DNA helicase activity"/>
    <property type="evidence" value="ECO:0007669"/>
    <property type="project" value="TreeGrafter"/>
</dbReference>
<dbReference type="SMART" id="SM00382">
    <property type="entry name" value="AAA"/>
    <property type="match status" value="1"/>
</dbReference>
<keyword evidence="6" id="KW-0175">Coiled coil</keyword>
<keyword evidence="2" id="KW-0547">Nucleotide-binding</keyword>
<reference evidence="9 10" key="1">
    <citation type="submission" date="2020-08" db="EMBL/GenBank/DDBJ databases">
        <title>Genomic Encyclopedia of Type Strains, Phase III (KMG-III): the genomes of soil and plant-associated and newly described type strains.</title>
        <authorList>
            <person name="Whitman W."/>
        </authorList>
    </citation>
    <scope>NUCLEOTIDE SEQUENCE [LARGE SCALE GENOMIC DNA]</scope>
    <source>
        <strain evidence="9 10">CECT 8712</strain>
    </source>
</reference>
<dbReference type="InterPro" id="IPR043764">
    <property type="entry name" value="DUF5710"/>
</dbReference>
<keyword evidence="10" id="KW-1185">Reference proteome</keyword>
<feature type="coiled-coil region" evidence="6">
    <location>
        <begin position="297"/>
        <end position="324"/>
    </location>
</feature>
<sequence>MTSPSTLPEPAEQFLIALEYEIRAHLADHATGKEKISLKDGERVRIGDEQTPHEYLFSCSRWKDSFESDRLLVRSSRSRGPWEYAAAAAQPGGRVLVTTEADLGDRPGNVQLREDETRSLIALADRIRDCGHDPGQVNPTTAGWLLGEGDPPLGTLRKPRRFISGYQDMSLNTEQRRAVKQALGSGITFIWGPPGTGKTEVVSLITEGAYRLGERILFLAPTRVAVDQALERVCERLEGEENFDTGLVQRAGEIEVASLRERFGSVIVPEMIAGRLGAELSERAGEIEDSLRVAGEHRAAHERLASAEARLAEARSREREFTAQASRHQADSARALADLEQVDESIRVLGPPSGVFAKRKADRLARLLEERDRLHASLKRSLQHRDAAAARLEKLGRTIGKDVRERDRAREATRGLPSSEDVEEHIGRAENELAEVREKLDGLLAMIRSRCRILGTTLAKALQSRSLMDDVDTVVIDEAGMVDLPSAWCAAGLAGKRVVVAGDFRQLPAITQASGSDALSPQEKEHARHWMDRDAFHAAGLVDSAGRVVDDPHLVRLGTQYRMRPDICAVVNRVAYRDAPLTTGREEDTSRLPYSPLVEGAVVLVDTTESRVPVEGAGRHKSNKVHEAVIHELVRGLQYDGVLPGRRHDDSVTPDQRMAVISPYRDQVTHLRSSLKYRFGTAFEGLADTVHRFQGSQRPLVVVDTVAGAGKKPGRFYDGTGMSSTTTRLLNVALSRAQDHLVVVADVGYLREHLRAGSETVAMLDVLERTAQRIPAQELVPVRSAGDLTGLSEEELRRPAFFPADEVHRALEWDLERATESVEIYCAFLNRTPVQRWLKHLSECVARGVKVTVFTRPATDYQDQQVDRHRALVSLLEERGCEVRPRERMHEKVVILDSRVLWHGSLNLLSSSGPTDLMMRLTDPDSCERVRRIVDRARRDQPLQHVRQARAVQNSADRASTATGSPAVGEVVNGRLYLKVPFGEKDVAKKEVKARWDGKARLWWVQPDTPREKLTRWL</sequence>
<dbReference type="InterPro" id="IPR041677">
    <property type="entry name" value="DNA2/NAM7_AAA_11"/>
</dbReference>
<dbReference type="SUPFAM" id="SSF52540">
    <property type="entry name" value="P-loop containing nucleoside triphosphate hydrolases"/>
    <property type="match status" value="1"/>
</dbReference>
<comment type="similarity">
    <text evidence="1">Belongs to the DNA2/NAM7 helicase family.</text>
</comment>
<dbReference type="EMBL" id="JACHJO010000007">
    <property type="protein sequence ID" value="MBB6120544.1"/>
    <property type="molecule type" value="Genomic_DNA"/>
</dbReference>
<dbReference type="CDD" id="cd18808">
    <property type="entry name" value="SF1_C_Upf1"/>
    <property type="match status" value="1"/>
</dbReference>
<feature type="compositionally biased region" description="Basic and acidic residues" evidence="7">
    <location>
        <begin position="403"/>
        <end position="413"/>
    </location>
</feature>